<dbReference type="FunFam" id="1.10.10.60:FF:000473">
    <property type="entry name" value="Transcriptional regulator, AraC family"/>
    <property type="match status" value="1"/>
</dbReference>
<evidence type="ECO:0000256" key="1">
    <source>
        <dbReference type="ARBA" id="ARBA00023015"/>
    </source>
</evidence>
<dbReference type="SUPFAM" id="SSF46689">
    <property type="entry name" value="Homeodomain-like"/>
    <property type="match status" value="1"/>
</dbReference>
<accession>A0A8S7CVV5</accession>
<protein>
    <submittedName>
        <fullName evidence="5">Helix-turn-helix transcriptional regulator</fullName>
    </submittedName>
</protein>
<proteinExistence type="predicted"/>
<dbReference type="GO" id="GO:0003700">
    <property type="term" value="F:DNA-binding transcription factor activity"/>
    <property type="evidence" value="ECO:0007669"/>
    <property type="project" value="InterPro"/>
</dbReference>
<comment type="caution">
    <text evidence="5">The sequence shown here is derived from an EMBL/GenBank/DDBJ whole genome shotgun (WGS) entry which is preliminary data.</text>
</comment>
<dbReference type="AlphaFoldDB" id="A0A8S7CVV5"/>
<dbReference type="EMBL" id="AASDFP010000118">
    <property type="protein sequence ID" value="EFB2195391.1"/>
    <property type="molecule type" value="Genomic_DNA"/>
</dbReference>
<feature type="domain" description="HTH araC/xylS-type" evidence="4">
    <location>
        <begin position="85"/>
        <end position="182"/>
    </location>
</feature>
<name>A0A8S7CVV5_ECOLX</name>
<dbReference type="Gene3D" id="1.10.10.60">
    <property type="entry name" value="Homeodomain-like"/>
    <property type="match status" value="1"/>
</dbReference>
<keyword evidence="2" id="KW-0238">DNA-binding</keyword>
<evidence type="ECO:0000256" key="3">
    <source>
        <dbReference type="ARBA" id="ARBA00023163"/>
    </source>
</evidence>
<dbReference type="PROSITE" id="PS01124">
    <property type="entry name" value="HTH_ARAC_FAMILY_2"/>
    <property type="match status" value="1"/>
</dbReference>
<sequence length="185" mass="21353">LYLPIDLIESFQKLYTVTDQIRNKTSFFLPQNPELIYCWEQLKTSVSRGFSTKIQEHLAMGVLLSLGVNHVNHLLLSYSKQSLISRCYNLLLSEPGTKWTANKVARYLYISVSTLHRRLASEGVSFQSILDDVRLNNALSAIQTTVKPISEIARENGYKCPSRFTERFHNRFNITPREIRKASRE</sequence>
<feature type="non-terminal residue" evidence="5">
    <location>
        <position position="1"/>
    </location>
</feature>
<evidence type="ECO:0000256" key="2">
    <source>
        <dbReference type="ARBA" id="ARBA00023125"/>
    </source>
</evidence>
<keyword evidence="3" id="KW-0804">Transcription</keyword>
<evidence type="ECO:0000313" key="6">
    <source>
        <dbReference type="Proteomes" id="UP000519859"/>
    </source>
</evidence>
<dbReference type="InterPro" id="IPR018060">
    <property type="entry name" value="HTH_AraC"/>
</dbReference>
<dbReference type="GO" id="GO:0000976">
    <property type="term" value="F:transcription cis-regulatory region binding"/>
    <property type="evidence" value="ECO:0007669"/>
    <property type="project" value="TreeGrafter"/>
</dbReference>
<keyword evidence="1" id="KW-0805">Transcription regulation</keyword>
<gene>
    <name evidence="5" type="ORF">FIJ20_25120</name>
</gene>
<evidence type="ECO:0000313" key="5">
    <source>
        <dbReference type="EMBL" id="EFB2195391.1"/>
    </source>
</evidence>
<dbReference type="SMART" id="SM00342">
    <property type="entry name" value="HTH_ARAC"/>
    <property type="match status" value="1"/>
</dbReference>
<dbReference type="Proteomes" id="UP000519859">
    <property type="component" value="Unassembled WGS sequence"/>
</dbReference>
<dbReference type="PANTHER" id="PTHR47894:SF4">
    <property type="entry name" value="HTH-TYPE TRANSCRIPTIONAL REGULATOR GADX"/>
    <property type="match status" value="1"/>
</dbReference>
<dbReference type="GO" id="GO:0005829">
    <property type="term" value="C:cytosol"/>
    <property type="evidence" value="ECO:0007669"/>
    <property type="project" value="TreeGrafter"/>
</dbReference>
<reference evidence="5 6" key="1">
    <citation type="submission" date="2019-06" db="EMBL/GenBank/DDBJ databases">
        <authorList>
            <consortium name="NARMS: The National Antimicrobial Resistance Monitoring System"/>
        </authorList>
    </citation>
    <scope>NUCLEOTIDE SEQUENCE [LARGE SCALE GENOMIC DNA]</scope>
    <source>
        <strain evidence="5 6">FSIS11921886</strain>
    </source>
</reference>
<dbReference type="PANTHER" id="PTHR47894">
    <property type="entry name" value="HTH-TYPE TRANSCRIPTIONAL REGULATOR GADX"/>
    <property type="match status" value="1"/>
</dbReference>
<organism evidence="5 6">
    <name type="scientific">Escherichia coli</name>
    <dbReference type="NCBI Taxonomy" id="562"/>
    <lineage>
        <taxon>Bacteria</taxon>
        <taxon>Pseudomonadati</taxon>
        <taxon>Pseudomonadota</taxon>
        <taxon>Gammaproteobacteria</taxon>
        <taxon>Enterobacterales</taxon>
        <taxon>Enterobacteriaceae</taxon>
        <taxon>Escherichia</taxon>
    </lineage>
</organism>
<dbReference type="Pfam" id="PF12833">
    <property type="entry name" value="HTH_18"/>
    <property type="match status" value="1"/>
</dbReference>
<evidence type="ECO:0000259" key="4">
    <source>
        <dbReference type="PROSITE" id="PS01124"/>
    </source>
</evidence>
<dbReference type="InterPro" id="IPR009057">
    <property type="entry name" value="Homeodomain-like_sf"/>
</dbReference>